<feature type="compositionally biased region" description="Pro residues" evidence="1">
    <location>
        <begin position="164"/>
        <end position="175"/>
    </location>
</feature>
<evidence type="ECO:0000256" key="2">
    <source>
        <dbReference type="SAM" id="Phobius"/>
    </source>
</evidence>
<feature type="compositionally biased region" description="Acidic residues" evidence="1">
    <location>
        <begin position="99"/>
        <end position="131"/>
    </location>
</feature>
<dbReference type="SMART" id="SM00458">
    <property type="entry name" value="RICIN"/>
    <property type="match status" value="1"/>
</dbReference>
<dbReference type="Gene3D" id="2.80.10.50">
    <property type="match status" value="1"/>
</dbReference>
<dbReference type="InterPro" id="IPR000772">
    <property type="entry name" value="Ricin_B_lectin"/>
</dbReference>
<comment type="caution">
    <text evidence="4">The sequence shown here is derived from an EMBL/GenBank/DDBJ whole genome shotgun (WGS) entry which is preliminary data.</text>
</comment>
<dbReference type="SUPFAM" id="SSF50370">
    <property type="entry name" value="Ricin B-like lectins"/>
    <property type="match status" value="1"/>
</dbReference>
<keyword evidence="2" id="KW-1133">Transmembrane helix</keyword>
<proteinExistence type="predicted"/>
<evidence type="ECO:0000259" key="3">
    <source>
        <dbReference type="SMART" id="SM00458"/>
    </source>
</evidence>
<keyword evidence="5" id="KW-1185">Reference proteome</keyword>
<organism evidence="4 5">
    <name type="scientific">Streptomyces bohaiensis</name>
    <dbReference type="NCBI Taxonomy" id="1431344"/>
    <lineage>
        <taxon>Bacteria</taxon>
        <taxon>Bacillati</taxon>
        <taxon>Actinomycetota</taxon>
        <taxon>Actinomycetes</taxon>
        <taxon>Kitasatosporales</taxon>
        <taxon>Streptomycetaceae</taxon>
        <taxon>Streptomyces</taxon>
    </lineage>
</organism>
<feature type="transmembrane region" description="Helical" evidence="2">
    <location>
        <begin position="42"/>
        <end position="63"/>
    </location>
</feature>
<gene>
    <name evidence="4" type="ORF">HCN52_06725</name>
</gene>
<keyword evidence="2" id="KW-0812">Transmembrane</keyword>
<dbReference type="PROSITE" id="PS50231">
    <property type="entry name" value="RICIN_B_LECTIN"/>
    <property type="match status" value="1"/>
</dbReference>
<feature type="domain" description="Ricin B lectin" evidence="3">
    <location>
        <begin position="188"/>
        <end position="314"/>
    </location>
</feature>
<name>A0ABX1C635_9ACTN</name>
<accession>A0ABX1C635</accession>
<evidence type="ECO:0000256" key="1">
    <source>
        <dbReference type="SAM" id="MobiDB-lite"/>
    </source>
</evidence>
<dbReference type="RefSeq" id="WP_168087437.1">
    <property type="nucleotide sequence ID" value="NZ_JAAVJC010000033.1"/>
</dbReference>
<dbReference type="EMBL" id="JAAVJC010000033">
    <property type="protein sequence ID" value="NJQ14642.1"/>
    <property type="molecule type" value="Genomic_DNA"/>
</dbReference>
<keyword evidence="2" id="KW-0472">Membrane</keyword>
<sequence length="314" mass="32494">MDTTPPAPEHRDRKTGSGGSFSETFAGRPARPRRGLAPARRVYSALASAVAVSACAAAAITLVGHIPGLGDSPAEAAAPSTAPVAADADRHPAPGTAADEPEEETEEEEEAEPEDEDEDEEEEAAGTEEEAAPPPVEKAPAADENSTDEEEAAAPPAEEKEPPQKGPAPPPPVQAPPVSEEPARERFPTVKGRLVGLNGTCAQPRDGGVGSGVMITGCNGSGAQQWTFHSDGTLRNGGRCLSLSGGSTADGTSVVMDTCHGTSDRLQWRYSPAWDVVNIASNQCLDVANGNSSHGTHLQIAWCSGNPAQKWERS</sequence>
<feature type="compositionally biased region" description="Low complexity" evidence="1">
    <location>
        <begin position="71"/>
        <end position="86"/>
    </location>
</feature>
<feature type="region of interest" description="Disordered" evidence="1">
    <location>
        <begin position="1"/>
        <end position="37"/>
    </location>
</feature>
<protein>
    <submittedName>
        <fullName evidence="4">RICIN domain-containing protein</fullName>
    </submittedName>
</protein>
<reference evidence="4 5" key="1">
    <citation type="submission" date="2020-03" db="EMBL/GenBank/DDBJ databases">
        <title>Draft genome of Streptomyces sp. ventii, isolated from the Axial Seamount in the Pacific Ocean, and resequencing of the two type strains Streptomyces lonarensis strain NCL 716 and Streptomyces bohaiensis strain 11A07.</title>
        <authorList>
            <person name="Loughran R.M."/>
            <person name="Pfannmuller K.M."/>
            <person name="Wasson B.J."/>
            <person name="Deadmond M.C."/>
            <person name="Paddock B.E."/>
            <person name="Koyack M.J."/>
            <person name="Gallegos D.A."/>
            <person name="Mitchell E.A."/>
            <person name="Ushijima B."/>
            <person name="Saw J.H."/>
            <person name="Mcphail K.L."/>
            <person name="Videau P."/>
        </authorList>
    </citation>
    <scope>NUCLEOTIDE SEQUENCE [LARGE SCALE GENOMIC DNA]</scope>
    <source>
        <strain evidence="4 5">11A07</strain>
    </source>
</reference>
<dbReference type="Pfam" id="PF00652">
    <property type="entry name" value="Ricin_B_lectin"/>
    <property type="match status" value="1"/>
</dbReference>
<dbReference type="Proteomes" id="UP000727056">
    <property type="component" value="Unassembled WGS sequence"/>
</dbReference>
<feature type="region of interest" description="Disordered" evidence="1">
    <location>
        <begin position="65"/>
        <end position="190"/>
    </location>
</feature>
<evidence type="ECO:0000313" key="5">
    <source>
        <dbReference type="Proteomes" id="UP000727056"/>
    </source>
</evidence>
<dbReference type="InterPro" id="IPR035992">
    <property type="entry name" value="Ricin_B-like_lectins"/>
</dbReference>
<evidence type="ECO:0000313" key="4">
    <source>
        <dbReference type="EMBL" id="NJQ14642.1"/>
    </source>
</evidence>